<dbReference type="SUPFAM" id="SSF89796">
    <property type="entry name" value="CoA-transferase family III (CaiB/BaiF)"/>
    <property type="match status" value="1"/>
</dbReference>
<dbReference type="Pfam" id="PF02515">
    <property type="entry name" value="CoA_transf_3"/>
    <property type="match status" value="1"/>
</dbReference>
<evidence type="ECO:0000256" key="2">
    <source>
        <dbReference type="ARBA" id="ARBA00022679"/>
    </source>
</evidence>
<gene>
    <name evidence="3" type="ORF">J2X01_002634</name>
</gene>
<name>A0ABU1UDY0_9MICC</name>
<dbReference type="GO" id="GO:0033877">
    <property type="term" value="F:succinyl-CoA:(R)-benzylsuccinate CoA-transferase activity"/>
    <property type="evidence" value="ECO:0007669"/>
    <property type="project" value="UniProtKB-EC"/>
</dbReference>
<dbReference type="InterPro" id="IPR003673">
    <property type="entry name" value="CoA-Trfase_fam_III"/>
</dbReference>
<dbReference type="Gene3D" id="3.30.1540.10">
    <property type="entry name" value="formyl-coa transferase, domain 3"/>
    <property type="match status" value="1"/>
</dbReference>
<accession>A0ABU1UDY0</accession>
<dbReference type="EC" id="2.8.3.15" evidence="3"/>
<dbReference type="Gene3D" id="3.40.50.10540">
    <property type="entry name" value="Crotonobetainyl-coa:carnitine coa-transferase, domain 1"/>
    <property type="match status" value="1"/>
</dbReference>
<dbReference type="PANTHER" id="PTHR48228:SF6">
    <property type="entry name" value="L-CARNITINE COA-TRANSFERASE"/>
    <property type="match status" value="1"/>
</dbReference>
<dbReference type="InterPro" id="IPR023606">
    <property type="entry name" value="CoA-Trfase_III_dom_1_sf"/>
</dbReference>
<dbReference type="RefSeq" id="WP_310057871.1">
    <property type="nucleotide sequence ID" value="NZ_JAVDVQ010000010.1"/>
</dbReference>
<keyword evidence="4" id="KW-1185">Reference proteome</keyword>
<sequence length="404" mass="43002">MTAHAGALEGVRVIDFCWVGAGSFATKILADHGADVVKIESSAKVDGLRLSPPFAGRLPGVNRSGYFADRNSSKRSMALNLKSEDGRRLALELIRDADVVANNFTPGVMERFGLGPEVALGINPRIVYLSMSMQGSGGPHRHHIGYGSTMAAIAGLHDLTGESSRDPIGTGTNYPDHIPNPTHAAIAVLAAVRHSRRSGHGQAIDIAQVEPMVSALGAAILQSSLSGRPQHRRGNHHPTAAPHNVYRCAGEDRWIAIATMTDDHWSHLVVELGLRPPVAWASATERKAAEAELDGLVADAVARRDAVQLARALNARGVPAGVVSTAADLVDDPQLIAREHWQHLEHPEMGRTTYASPPFQLSATPGRLSRPAPLLGEHTIEAAEQFLGIGSDEAAELVRCGVLR</sequence>
<dbReference type="InterPro" id="IPR044855">
    <property type="entry name" value="CoA-Trfase_III_dom3_sf"/>
</dbReference>
<proteinExistence type="inferred from homology"/>
<organism evidence="3 4">
    <name type="scientific">Arthrobacter ginsengisoli</name>
    <dbReference type="NCBI Taxonomy" id="1356565"/>
    <lineage>
        <taxon>Bacteria</taxon>
        <taxon>Bacillati</taxon>
        <taxon>Actinomycetota</taxon>
        <taxon>Actinomycetes</taxon>
        <taxon>Micrococcales</taxon>
        <taxon>Micrococcaceae</taxon>
        <taxon>Arthrobacter</taxon>
    </lineage>
</organism>
<evidence type="ECO:0000313" key="3">
    <source>
        <dbReference type="EMBL" id="MDR7083340.1"/>
    </source>
</evidence>
<comment type="similarity">
    <text evidence="1">Belongs to the CoA-transferase III family.</text>
</comment>
<dbReference type="PANTHER" id="PTHR48228">
    <property type="entry name" value="SUCCINYL-COA--D-CITRAMALATE COA-TRANSFERASE"/>
    <property type="match status" value="1"/>
</dbReference>
<dbReference type="Proteomes" id="UP001252243">
    <property type="component" value="Unassembled WGS sequence"/>
</dbReference>
<reference evidence="3 4" key="1">
    <citation type="submission" date="2023-07" db="EMBL/GenBank/DDBJ databases">
        <title>Sorghum-associated microbial communities from plants grown in Nebraska, USA.</title>
        <authorList>
            <person name="Schachtman D."/>
        </authorList>
    </citation>
    <scope>NUCLEOTIDE SEQUENCE [LARGE SCALE GENOMIC DNA]</scope>
    <source>
        <strain evidence="3 4">BE167</strain>
    </source>
</reference>
<dbReference type="EMBL" id="JAVDVQ010000010">
    <property type="protein sequence ID" value="MDR7083340.1"/>
    <property type="molecule type" value="Genomic_DNA"/>
</dbReference>
<protein>
    <submittedName>
        <fullName evidence="3">Benzylsuccinate CoA-transferase BbsF subunit</fullName>
        <ecNumber evidence="3">2.8.3.15</ecNumber>
    </submittedName>
</protein>
<keyword evidence="2 3" id="KW-0808">Transferase</keyword>
<evidence type="ECO:0000313" key="4">
    <source>
        <dbReference type="Proteomes" id="UP001252243"/>
    </source>
</evidence>
<evidence type="ECO:0000256" key="1">
    <source>
        <dbReference type="ARBA" id="ARBA00008383"/>
    </source>
</evidence>
<dbReference type="InterPro" id="IPR050509">
    <property type="entry name" value="CoA-transferase_III"/>
</dbReference>
<comment type="caution">
    <text evidence="3">The sequence shown here is derived from an EMBL/GenBank/DDBJ whole genome shotgun (WGS) entry which is preliminary data.</text>
</comment>